<evidence type="ECO:0000256" key="9">
    <source>
        <dbReference type="ARBA" id="ARBA00026117"/>
    </source>
</evidence>
<dbReference type="FunCoup" id="H2YT32">
    <property type="interactions" value="41"/>
</dbReference>
<comment type="subunit">
    <text evidence="8">Monomer, dimer and oligomer.</text>
</comment>
<keyword evidence="16" id="KW-1185">Reference proteome</keyword>
<dbReference type="InterPro" id="IPR002347">
    <property type="entry name" value="SDR_fam"/>
</dbReference>
<evidence type="ECO:0000256" key="6">
    <source>
        <dbReference type="ARBA" id="ARBA00023140"/>
    </source>
</evidence>
<reference evidence="15" key="2">
    <citation type="submission" date="2025-08" db="UniProtKB">
        <authorList>
            <consortium name="Ensembl"/>
        </authorList>
    </citation>
    <scope>IDENTIFICATION</scope>
</reference>
<evidence type="ECO:0000256" key="8">
    <source>
        <dbReference type="ARBA" id="ARBA00025939"/>
    </source>
</evidence>
<dbReference type="STRING" id="51511.ENSCSAVP00000008492"/>
<evidence type="ECO:0000313" key="16">
    <source>
        <dbReference type="Proteomes" id="UP000007875"/>
    </source>
</evidence>
<dbReference type="PANTHER" id="PTHR43296">
    <property type="entry name" value="PEROXISOMAL 2,4-DIENOYL-COA REDUCTASE"/>
    <property type="match status" value="1"/>
</dbReference>
<evidence type="ECO:0000256" key="14">
    <source>
        <dbReference type="ARBA" id="ARBA00048631"/>
    </source>
</evidence>
<dbReference type="GO" id="GO:0005778">
    <property type="term" value="C:peroxisomal membrane"/>
    <property type="evidence" value="ECO:0007669"/>
    <property type="project" value="UniProtKB-ARBA"/>
</dbReference>
<comment type="catalytic activity">
    <reaction evidence="12">
        <text>a (2E,4E)-dienoyl-CoA + NADPH + H(+) = a 4,5-saturated-(3E)-enoyl-CoA + NADP(+)</text>
        <dbReference type="Rhea" id="RHEA:45912"/>
        <dbReference type="ChEBI" id="CHEBI:15378"/>
        <dbReference type="ChEBI" id="CHEBI:57783"/>
        <dbReference type="ChEBI" id="CHEBI:58349"/>
        <dbReference type="ChEBI" id="CHEBI:85101"/>
        <dbReference type="ChEBI" id="CHEBI:85493"/>
        <dbReference type="EC" id="1.3.1.124"/>
    </reaction>
</comment>
<evidence type="ECO:0000256" key="13">
    <source>
        <dbReference type="ARBA" id="ARBA00048340"/>
    </source>
</evidence>
<dbReference type="InterPro" id="IPR045017">
    <property type="entry name" value="DECR2-like"/>
</dbReference>
<dbReference type="AlphaFoldDB" id="H2YT32"/>
<dbReference type="Proteomes" id="UP000007875">
    <property type="component" value="Unassembled WGS sequence"/>
</dbReference>
<evidence type="ECO:0000256" key="11">
    <source>
        <dbReference type="ARBA" id="ARBA00030890"/>
    </source>
</evidence>
<accession>H2YT32</accession>
<comment type="catalytic activity">
    <reaction evidence="13">
        <text>a (2E,4Z)-dienoyl-CoA + NADPH + H(+) = a 4,5-saturated-(3E)-enoyl-CoA + NADP(+)</text>
        <dbReference type="Rhea" id="RHEA:61892"/>
        <dbReference type="ChEBI" id="CHEBI:15378"/>
        <dbReference type="ChEBI" id="CHEBI:57783"/>
        <dbReference type="ChEBI" id="CHEBI:58349"/>
        <dbReference type="ChEBI" id="CHEBI:85099"/>
        <dbReference type="ChEBI" id="CHEBI:85493"/>
        <dbReference type="EC" id="1.3.1.124"/>
    </reaction>
</comment>
<protein>
    <recommendedName>
        <fullName evidence="10">Peroxisomal 2,4-dienoyl-CoA reductase [(3E)-enoyl-CoA-producing]</fullName>
        <ecNumber evidence="9">1.3.1.124</ecNumber>
    </recommendedName>
    <alternativeName>
        <fullName evidence="11">2,4-dienoyl-CoA reductase 2</fullName>
    </alternativeName>
</protein>
<dbReference type="PRINTS" id="PR00081">
    <property type="entry name" value="GDHRDH"/>
</dbReference>
<dbReference type="HOGENOM" id="CLU_010194_1_2_1"/>
<keyword evidence="4" id="KW-0560">Oxidoreductase</keyword>
<dbReference type="SUPFAM" id="SSF51735">
    <property type="entry name" value="NAD(P)-binding Rossmann-fold domains"/>
    <property type="match status" value="1"/>
</dbReference>
<reference evidence="16" key="1">
    <citation type="submission" date="2003-08" db="EMBL/GenBank/DDBJ databases">
        <authorList>
            <person name="Birren B."/>
            <person name="Nusbaum C."/>
            <person name="Abebe A."/>
            <person name="Abouelleil A."/>
            <person name="Adekoya E."/>
            <person name="Ait-zahra M."/>
            <person name="Allen N."/>
            <person name="Allen T."/>
            <person name="An P."/>
            <person name="Anderson M."/>
            <person name="Anderson S."/>
            <person name="Arachchi H."/>
            <person name="Armbruster J."/>
            <person name="Bachantsang P."/>
            <person name="Baldwin J."/>
            <person name="Barry A."/>
            <person name="Bayul T."/>
            <person name="Blitshsteyn B."/>
            <person name="Bloom T."/>
            <person name="Blye J."/>
            <person name="Boguslavskiy L."/>
            <person name="Borowsky M."/>
            <person name="Boukhgalter B."/>
            <person name="Brunache A."/>
            <person name="Butler J."/>
            <person name="Calixte N."/>
            <person name="Calvo S."/>
            <person name="Camarata J."/>
            <person name="Campo K."/>
            <person name="Chang J."/>
            <person name="Cheshatsang Y."/>
            <person name="Citroen M."/>
            <person name="Collymore A."/>
            <person name="Considine T."/>
            <person name="Cook A."/>
            <person name="Cooke P."/>
            <person name="Corum B."/>
            <person name="Cuomo C."/>
            <person name="David R."/>
            <person name="Dawoe T."/>
            <person name="Degray S."/>
            <person name="Dodge S."/>
            <person name="Dooley K."/>
            <person name="Dorje P."/>
            <person name="Dorjee K."/>
            <person name="Dorris L."/>
            <person name="Duffey N."/>
            <person name="Dupes A."/>
            <person name="Elkins T."/>
            <person name="Engels R."/>
            <person name="Erickson J."/>
            <person name="Farina A."/>
            <person name="Faro S."/>
            <person name="Ferreira P."/>
            <person name="Fischer H."/>
            <person name="Fitzgerald M."/>
            <person name="Foley K."/>
            <person name="Gage D."/>
            <person name="Galagan J."/>
            <person name="Gearin G."/>
            <person name="Gnerre S."/>
            <person name="Gnirke A."/>
            <person name="Goyette A."/>
            <person name="Graham J."/>
            <person name="Grandbois E."/>
            <person name="Gyaltsen K."/>
            <person name="Hafez N."/>
            <person name="Hagopian D."/>
            <person name="Hagos B."/>
            <person name="Hall J."/>
            <person name="Hatcher B."/>
            <person name="Heller A."/>
            <person name="Higgins H."/>
            <person name="Honan T."/>
            <person name="Horn A."/>
            <person name="Houde N."/>
            <person name="Hughes L."/>
            <person name="Hulme W."/>
            <person name="Husby E."/>
            <person name="Iliev I."/>
            <person name="Jaffe D."/>
            <person name="Jones C."/>
            <person name="Kamal M."/>
            <person name="Kamat A."/>
            <person name="Kamvysselis M."/>
            <person name="Karlsson E."/>
            <person name="Kells C."/>
            <person name="Kieu A."/>
            <person name="Kisner P."/>
            <person name="Kodira C."/>
            <person name="Kulbokas E."/>
            <person name="Labutti K."/>
            <person name="Lama D."/>
            <person name="Landers T."/>
            <person name="Leger J."/>
            <person name="Levine S."/>
            <person name="Lewis D."/>
            <person name="Lewis T."/>
            <person name="Lindblad-toh K."/>
            <person name="Liu X."/>
            <person name="Lokyitsang T."/>
            <person name="Lokyitsang Y."/>
            <person name="Lucien O."/>
            <person name="Lui A."/>
            <person name="Ma L.J."/>
            <person name="Mabbitt R."/>
            <person name="Macdonald J."/>
            <person name="Maclean C."/>
            <person name="Major J."/>
            <person name="Manning J."/>
            <person name="Marabella R."/>
            <person name="Maru K."/>
            <person name="Matthews C."/>
            <person name="Mauceli E."/>
            <person name="Mccarthy M."/>
            <person name="Mcdonough S."/>
            <person name="Mcghee T."/>
            <person name="Meldrim J."/>
            <person name="Meneus L."/>
            <person name="Mesirov J."/>
            <person name="Mihalev A."/>
            <person name="Mihova T."/>
            <person name="Mikkelsen T."/>
            <person name="Mlenga V."/>
            <person name="Moru K."/>
            <person name="Mozes J."/>
            <person name="Mulrain L."/>
            <person name="Munson G."/>
            <person name="Naylor J."/>
            <person name="Newes C."/>
            <person name="Nguyen C."/>
            <person name="Nguyen N."/>
            <person name="Nguyen T."/>
            <person name="Nicol R."/>
            <person name="Nielsen C."/>
            <person name="Nizzari M."/>
            <person name="Norbu C."/>
            <person name="Norbu N."/>
            <person name="O'donnell P."/>
            <person name="Okoawo O."/>
            <person name="O'leary S."/>
            <person name="Omotosho B."/>
            <person name="O'neill K."/>
            <person name="Osman S."/>
            <person name="Parker S."/>
            <person name="Perrin D."/>
            <person name="Phunkhang P."/>
            <person name="Piqani B."/>
            <person name="Purcell S."/>
            <person name="Rachupka T."/>
            <person name="Ramasamy U."/>
            <person name="Rameau R."/>
            <person name="Ray V."/>
            <person name="Raymond C."/>
            <person name="Retta R."/>
            <person name="Richardson S."/>
            <person name="Rise C."/>
            <person name="Rodriguez J."/>
            <person name="Rogers J."/>
            <person name="Rogov P."/>
            <person name="Rutman M."/>
            <person name="Schupbach R."/>
            <person name="Seaman C."/>
            <person name="Settipalli S."/>
            <person name="Sharpe T."/>
            <person name="Sheridan J."/>
            <person name="Sherpa N."/>
            <person name="Shi J."/>
            <person name="Smirnov S."/>
            <person name="Smith C."/>
            <person name="Sougnez C."/>
            <person name="Spencer B."/>
            <person name="Stalker J."/>
            <person name="Stange-thomann N."/>
            <person name="Stavropoulos S."/>
            <person name="Stetson K."/>
            <person name="Stone C."/>
            <person name="Stone S."/>
            <person name="Stubbs M."/>
            <person name="Talamas J."/>
            <person name="Tchuinga P."/>
            <person name="Tenzing P."/>
            <person name="Tesfaye S."/>
            <person name="Theodore J."/>
            <person name="Thoulutsang Y."/>
            <person name="Topham K."/>
            <person name="Towey S."/>
            <person name="Tsamla T."/>
            <person name="Tsomo N."/>
            <person name="Vallee D."/>
            <person name="Vassiliev H."/>
            <person name="Venkataraman V."/>
            <person name="Vinson J."/>
            <person name="Vo A."/>
            <person name="Wade C."/>
            <person name="Wang S."/>
            <person name="Wangchuk T."/>
            <person name="Wangdi T."/>
            <person name="Whittaker C."/>
            <person name="Wilkinson J."/>
            <person name="Wu Y."/>
            <person name="Wyman D."/>
            <person name="Yadav S."/>
            <person name="Yang S."/>
            <person name="Yang X."/>
            <person name="Yeager S."/>
            <person name="Yee E."/>
            <person name="Young G."/>
            <person name="Zainoun J."/>
            <person name="Zembeck L."/>
            <person name="Zimmer A."/>
            <person name="Zody M."/>
            <person name="Lander E."/>
        </authorList>
    </citation>
    <scope>NUCLEOTIDE SEQUENCE [LARGE SCALE GENOMIC DNA]</scope>
</reference>
<dbReference type="eggNOG" id="KOG0725">
    <property type="taxonomic scope" value="Eukaryota"/>
</dbReference>
<dbReference type="Pfam" id="PF13561">
    <property type="entry name" value="adh_short_C2"/>
    <property type="match status" value="1"/>
</dbReference>
<keyword evidence="5" id="KW-0443">Lipid metabolism</keyword>
<sequence>MVFARCLSCAGKYLLQPYGKTLATRLNPNITMATRSITVEADGDECLQEYNYVFKPDLLKDKIAFVTGGGSGIGFRITEIFMRHGCKTAIASRKLERVQEAAKKLTDATGVECYPLQMDVRNPSEVDTTVKNIISHYGKLDILVNNAAGNFLCPAESLSANAFKTVMEIDTNGTFNVTKSVFENYLKEHGGNVVNITATLGYKGTVMQTHAGCAKAAIDTMTKHLAVEWGQHNVRVNSIAPGPIGGTVGMAKLGGKSDRAELMKKSIPLQRWGLKTEIADSVMYLVSPAASYVTGTVLVADGGSWLTSSNDPMLMQALMKSSM</sequence>
<evidence type="ECO:0000256" key="4">
    <source>
        <dbReference type="ARBA" id="ARBA00023002"/>
    </source>
</evidence>
<dbReference type="EC" id="1.3.1.124" evidence="9"/>
<dbReference type="CDD" id="cd05369">
    <property type="entry name" value="TER_DECR_SDR_a"/>
    <property type="match status" value="1"/>
</dbReference>
<evidence type="ECO:0000256" key="1">
    <source>
        <dbReference type="ARBA" id="ARBA00004275"/>
    </source>
</evidence>
<evidence type="ECO:0000256" key="3">
    <source>
        <dbReference type="ARBA" id="ARBA00022857"/>
    </source>
</evidence>
<comment type="subcellular location">
    <subcellularLocation>
        <location evidence="1">Peroxisome</location>
    </subcellularLocation>
</comment>
<dbReference type="FunFam" id="3.40.50.720:FF:000477">
    <property type="entry name" value="Peroxisomal 2,4-dienoyl-CoA reductase"/>
    <property type="match status" value="1"/>
</dbReference>
<proteinExistence type="inferred from homology"/>
<dbReference type="InParanoid" id="H2YT32"/>
<reference evidence="15" key="3">
    <citation type="submission" date="2025-09" db="UniProtKB">
        <authorList>
            <consortium name="Ensembl"/>
        </authorList>
    </citation>
    <scope>IDENTIFICATION</scope>
</reference>
<dbReference type="PRINTS" id="PR00080">
    <property type="entry name" value="SDRFAMILY"/>
</dbReference>
<evidence type="ECO:0000256" key="12">
    <source>
        <dbReference type="ARBA" id="ARBA00048009"/>
    </source>
</evidence>
<keyword evidence="2" id="KW-0276">Fatty acid metabolism</keyword>
<evidence type="ECO:0000256" key="10">
    <source>
        <dbReference type="ARBA" id="ARBA00026221"/>
    </source>
</evidence>
<dbReference type="Ensembl" id="ENSCSAVT00000008601.1">
    <property type="protein sequence ID" value="ENSCSAVP00000008492.1"/>
    <property type="gene ID" value="ENSCSAVG00000005045.1"/>
</dbReference>
<name>H2YT32_CIOSA</name>
<dbReference type="PANTHER" id="PTHR43296:SF2">
    <property type="entry name" value="PEROXISOMAL 2,4-DIENOYL-COA REDUCTASE [(3E)-ENOYL-COA-PRODUCING]"/>
    <property type="match status" value="1"/>
</dbReference>
<dbReference type="InterPro" id="IPR036291">
    <property type="entry name" value="NAD(P)-bd_dom_sf"/>
</dbReference>
<dbReference type="Gene3D" id="3.40.50.720">
    <property type="entry name" value="NAD(P)-binding Rossmann-like Domain"/>
    <property type="match status" value="1"/>
</dbReference>
<keyword evidence="3" id="KW-0521">NADP</keyword>
<dbReference type="GeneTree" id="ENSGT00940000153801"/>
<evidence type="ECO:0000256" key="5">
    <source>
        <dbReference type="ARBA" id="ARBA00023098"/>
    </source>
</evidence>
<evidence type="ECO:0000313" key="15">
    <source>
        <dbReference type="Ensembl" id="ENSCSAVP00000008492.1"/>
    </source>
</evidence>
<organism evidence="15 16">
    <name type="scientific">Ciona savignyi</name>
    <name type="common">Pacific transparent sea squirt</name>
    <dbReference type="NCBI Taxonomy" id="51511"/>
    <lineage>
        <taxon>Eukaryota</taxon>
        <taxon>Metazoa</taxon>
        <taxon>Chordata</taxon>
        <taxon>Tunicata</taxon>
        <taxon>Ascidiacea</taxon>
        <taxon>Phlebobranchia</taxon>
        <taxon>Cionidae</taxon>
        <taxon>Ciona</taxon>
    </lineage>
</organism>
<comment type="similarity">
    <text evidence="7">Belongs to the short-chain dehydrogenases/reductases (SDR) family. 2,4-dienoyl-CoA reductase subfamily.</text>
</comment>
<comment type="catalytic activity">
    <reaction evidence="14">
        <text>(2E,4Z,7Z,10Z,13Z,16Z,19Z)-docosaheptaenoyl-CoA + NADPH + H(+) = (3E,7Z,10Z,13Z,16Z,19Z)-docosahexaenoyl-CoA + NADP(+)</text>
        <dbReference type="Rhea" id="RHEA:44920"/>
        <dbReference type="ChEBI" id="CHEBI:15378"/>
        <dbReference type="ChEBI" id="CHEBI:57783"/>
        <dbReference type="ChEBI" id="CHEBI:58349"/>
        <dbReference type="ChEBI" id="CHEBI:77559"/>
        <dbReference type="ChEBI" id="CHEBI:84791"/>
    </reaction>
</comment>
<evidence type="ECO:0000256" key="7">
    <source>
        <dbReference type="ARBA" id="ARBA00025787"/>
    </source>
</evidence>
<evidence type="ECO:0000256" key="2">
    <source>
        <dbReference type="ARBA" id="ARBA00022832"/>
    </source>
</evidence>
<dbReference type="OMA" id="MQAHVCA"/>
<keyword evidence="6" id="KW-0576">Peroxisome</keyword>
<dbReference type="GO" id="GO:0008670">
    <property type="term" value="F:2,4-dienoyl-CoA reductase (NADPH) activity"/>
    <property type="evidence" value="ECO:0007669"/>
    <property type="project" value="InterPro"/>
</dbReference>
<dbReference type="GO" id="GO:0009062">
    <property type="term" value="P:fatty acid catabolic process"/>
    <property type="evidence" value="ECO:0007669"/>
    <property type="project" value="InterPro"/>
</dbReference>